<keyword evidence="4" id="KW-1185">Reference proteome</keyword>
<sequence>MEQAGLDGHVGADVTYAAATVDDERGGAVVPTYSQASGTRFPVGDTTVSVTAKDASGNEARCTFQVKVEPAVTQQPPAGDKDDSGGGCSVGLAPEAWPFWSVLALGWTLRRRKGTRGVNA</sequence>
<dbReference type="PROSITE" id="PS50825">
    <property type="entry name" value="HYR"/>
    <property type="match status" value="1"/>
</dbReference>
<name>A0A3A8PNZ5_9BACT</name>
<dbReference type="EMBL" id="RAWK01000281">
    <property type="protein sequence ID" value="RKH56421.1"/>
    <property type="molecule type" value="Genomic_DNA"/>
</dbReference>
<keyword evidence="1" id="KW-0677">Repeat</keyword>
<comment type="caution">
    <text evidence="3">The sequence shown here is derived from an EMBL/GenBank/DDBJ whole genome shotgun (WGS) entry which is preliminary data.</text>
</comment>
<evidence type="ECO:0000313" key="3">
    <source>
        <dbReference type="EMBL" id="RKH56421.1"/>
    </source>
</evidence>
<dbReference type="PANTHER" id="PTHR24273">
    <property type="entry name" value="FI04643P-RELATED"/>
    <property type="match status" value="1"/>
</dbReference>
<gene>
    <name evidence="3" type="ORF">D7W81_33910</name>
</gene>
<dbReference type="AlphaFoldDB" id="A0A3A8PNZ5"/>
<proteinExistence type="predicted"/>
<dbReference type="OrthoDB" id="9805017at2"/>
<evidence type="ECO:0000259" key="2">
    <source>
        <dbReference type="PROSITE" id="PS50825"/>
    </source>
</evidence>
<feature type="domain" description="HYR" evidence="2">
    <location>
        <begin position="1"/>
        <end position="70"/>
    </location>
</feature>
<accession>A0A3A8PNZ5</accession>
<reference evidence="4" key="1">
    <citation type="submission" date="2018-09" db="EMBL/GenBank/DDBJ databases">
        <authorList>
            <person name="Livingstone P.G."/>
            <person name="Whitworth D.E."/>
        </authorList>
    </citation>
    <scope>NUCLEOTIDE SEQUENCE [LARGE SCALE GENOMIC DNA]</scope>
    <source>
        <strain evidence="4">AB050A</strain>
    </source>
</reference>
<dbReference type="RefSeq" id="WP_120559547.1">
    <property type="nucleotide sequence ID" value="NZ_RAWK01000281.1"/>
</dbReference>
<dbReference type="PANTHER" id="PTHR24273:SF32">
    <property type="entry name" value="HYALIN"/>
    <property type="match status" value="1"/>
</dbReference>
<dbReference type="InterPro" id="IPR003410">
    <property type="entry name" value="HYR_dom"/>
</dbReference>
<dbReference type="Proteomes" id="UP000267003">
    <property type="component" value="Unassembled WGS sequence"/>
</dbReference>
<protein>
    <submittedName>
        <fullName evidence="3">HYR domain-containing protein</fullName>
    </submittedName>
</protein>
<dbReference type="Pfam" id="PF02494">
    <property type="entry name" value="HYR"/>
    <property type="match status" value="1"/>
</dbReference>
<evidence type="ECO:0000256" key="1">
    <source>
        <dbReference type="ARBA" id="ARBA00022737"/>
    </source>
</evidence>
<evidence type="ECO:0000313" key="4">
    <source>
        <dbReference type="Proteomes" id="UP000267003"/>
    </source>
</evidence>
<organism evidence="3 4">
    <name type="scientific">Corallococcus aberystwythensis</name>
    <dbReference type="NCBI Taxonomy" id="2316722"/>
    <lineage>
        <taxon>Bacteria</taxon>
        <taxon>Pseudomonadati</taxon>
        <taxon>Myxococcota</taxon>
        <taxon>Myxococcia</taxon>
        <taxon>Myxococcales</taxon>
        <taxon>Cystobacterineae</taxon>
        <taxon>Myxococcaceae</taxon>
        <taxon>Corallococcus</taxon>
    </lineage>
</organism>